<dbReference type="VEuPathDB" id="FungiDB:DD237_000135"/>
<proteinExistence type="predicted"/>
<dbReference type="Proteomes" id="UP000282087">
    <property type="component" value="Unassembled WGS sequence"/>
</dbReference>
<evidence type="ECO:0000313" key="2">
    <source>
        <dbReference type="EMBL" id="RQM18125.1"/>
    </source>
</evidence>
<dbReference type="AlphaFoldDB" id="A0A3M6VPI9"/>
<dbReference type="Proteomes" id="UP000286097">
    <property type="component" value="Unassembled WGS sequence"/>
</dbReference>
<protein>
    <submittedName>
        <fullName evidence="1">Uncharacterized protein</fullName>
    </submittedName>
</protein>
<evidence type="ECO:0000313" key="4">
    <source>
        <dbReference type="Proteomes" id="UP000286097"/>
    </source>
</evidence>
<dbReference type="EMBL" id="QKXF01000082">
    <property type="protein sequence ID" value="RQM18125.1"/>
    <property type="molecule type" value="Genomic_DNA"/>
</dbReference>
<name>A0A3M6VPI9_9STRA</name>
<dbReference type="OrthoDB" id="96880at2759"/>
<comment type="caution">
    <text evidence="1">The sequence shown here is derived from an EMBL/GenBank/DDBJ whole genome shotgun (WGS) entry which is preliminary data.</text>
</comment>
<keyword evidence="3" id="KW-1185">Reference proteome</keyword>
<evidence type="ECO:0000313" key="3">
    <source>
        <dbReference type="Proteomes" id="UP000282087"/>
    </source>
</evidence>
<dbReference type="EMBL" id="QLLG01000154">
    <property type="protein sequence ID" value="RMX68043.1"/>
    <property type="molecule type" value="Genomic_DNA"/>
</dbReference>
<evidence type="ECO:0000313" key="1">
    <source>
        <dbReference type="EMBL" id="RMX68043.1"/>
    </source>
</evidence>
<gene>
    <name evidence="2" type="ORF">DD237_000135</name>
    <name evidence="1" type="ORF">DD238_000084</name>
</gene>
<accession>A0A3M6VPI9</accession>
<reference evidence="3 4" key="1">
    <citation type="submission" date="2018-06" db="EMBL/GenBank/DDBJ databases">
        <title>Comparative genomics of downy mildews reveals potential adaptations to biotrophy.</title>
        <authorList>
            <person name="Fletcher K."/>
            <person name="Klosterman S.J."/>
            <person name="Derevnina L."/>
            <person name="Martin F."/>
            <person name="Koike S."/>
            <person name="Reyes Chin-Wo S."/>
            <person name="Mou B."/>
            <person name="Michelmore R."/>
        </authorList>
    </citation>
    <scope>NUCLEOTIDE SEQUENCE [LARGE SCALE GENOMIC DNA]</scope>
    <source>
        <strain evidence="2 4">R13</strain>
        <strain evidence="1 3">R14</strain>
    </source>
</reference>
<sequence>MPRYTVAYRHISTYLSLKEAMIGLHSYDRFRYVIAYNYGPTSNGKVFRCISHERCGRRLRVIEIDKEEAEIPVTFQLAGAGRHGTAISNRKKVGIDWSVKVEVDGLLTGGFRPKKCFINLKEKYAGQPAMLAKLPSESQIKNRLLTLRKHKRRVLEADPPTDSSWPTAASLDLLVAEEEALEEVNSSESEWVNDDRNSTIEVCHSREKQENVKETDRYDKEKLMTEFTALPGRPVLWRMLKTTEYTNETSGTTMTEWITGQVIGWQTSESSPTKWVVQFTDGEKQSVELEELVDQIRASAQQGLNVTGQSLEF</sequence>
<organism evidence="1 3">
    <name type="scientific">Peronospora effusa</name>
    <dbReference type="NCBI Taxonomy" id="542832"/>
    <lineage>
        <taxon>Eukaryota</taxon>
        <taxon>Sar</taxon>
        <taxon>Stramenopiles</taxon>
        <taxon>Oomycota</taxon>
        <taxon>Peronosporomycetes</taxon>
        <taxon>Peronosporales</taxon>
        <taxon>Peronosporaceae</taxon>
        <taxon>Peronospora</taxon>
    </lineage>
</organism>